<protein>
    <submittedName>
        <fullName evidence="2">Uncharacterized protein</fullName>
    </submittedName>
</protein>
<gene>
    <name evidence="2" type="ORF">MPNT_130022</name>
</gene>
<name>A0A8J2FNJ5_9BACT</name>
<evidence type="ECO:0000256" key="1">
    <source>
        <dbReference type="SAM" id="MobiDB-lite"/>
    </source>
</evidence>
<evidence type="ECO:0000313" key="3">
    <source>
        <dbReference type="Proteomes" id="UP000663859"/>
    </source>
</evidence>
<feature type="region of interest" description="Disordered" evidence="1">
    <location>
        <begin position="1"/>
        <end position="22"/>
    </location>
</feature>
<accession>A0A8J2FNJ5</accession>
<dbReference type="AlphaFoldDB" id="A0A8J2FNJ5"/>
<dbReference type="Proteomes" id="UP000663859">
    <property type="component" value="Unassembled WGS sequence"/>
</dbReference>
<sequence>MFHDGTTGVQKKSFGADPTAGECGSSYAVRVSLGNVFAKKRGLSQAFQGKHLQGNFLTQDNGRKPFSKGGRQGFPVE</sequence>
<comment type="caution">
    <text evidence="2">The sequence shown here is derived from an EMBL/GenBank/DDBJ whole genome shotgun (WGS) entry which is preliminary data.</text>
</comment>
<keyword evidence="3" id="KW-1185">Reference proteome</keyword>
<reference evidence="2" key="1">
    <citation type="submission" date="2021-02" db="EMBL/GenBank/DDBJ databases">
        <authorList>
            <person name="Cremers G."/>
            <person name="Picone N."/>
        </authorList>
    </citation>
    <scope>NUCLEOTIDE SEQUENCE</scope>
    <source>
        <strain evidence="2">PQ17</strain>
    </source>
</reference>
<proteinExistence type="predicted"/>
<evidence type="ECO:0000313" key="2">
    <source>
        <dbReference type="EMBL" id="CAF0692954.1"/>
    </source>
</evidence>
<dbReference type="EMBL" id="CAJNOB010000005">
    <property type="protein sequence ID" value="CAF0692954.1"/>
    <property type="molecule type" value="Genomic_DNA"/>
</dbReference>
<organism evidence="2 3">
    <name type="scientific">Candidatus Methylacidithermus pantelleriae</name>
    <dbReference type="NCBI Taxonomy" id="2744239"/>
    <lineage>
        <taxon>Bacteria</taxon>
        <taxon>Pseudomonadati</taxon>
        <taxon>Verrucomicrobiota</taxon>
        <taxon>Methylacidiphilae</taxon>
        <taxon>Methylacidiphilales</taxon>
        <taxon>Methylacidiphilaceae</taxon>
        <taxon>Candidatus Methylacidithermus</taxon>
    </lineage>
</organism>
<feature type="region of interest" description="Disordered" evidence="1">
    <location>
        <begin position="54"/>
        <end position="77"/>
    </location>
</feature>